<accession>A0ABQ4TAM7</accession>
<keyword evidence="2" id="KW-0326">Glycosidase</keyword>
<dbReference type="EMBL" id="BPQV01000008">
    <property type="protein sequence ID" value="GJE28064.1"/>
    <property type="molecule type" value="Genomic_DNA"/>
</dbReference>
<dbReference type="Gene3D" id="2.60.120.260">
    <property type="entry name" value="Galactose-binding domain-like"/>
    <property type="match status" value="1"/>
</dbReference>
<evidence type="ECO:0000313" key="4">
    <source>
        <dbReference type="EMBL" id="GJE28064.1"/>
    </source>
</evidence>
<dbReference type="Gene3D" id="3.20.20.80">
    <property type="entry name" value="Glycosidases"/>
    <property type="match status" value="1"/>
</dbReference>
<reference evidence="4" key="2">
    <citation type="submission" date="2021-08" db="EMBL/GenBank/DDBJ databases">
        <authorList>
            <person name="Tani A."/>
            <person name="Ola A."/>
            <person name="Ogura Y."/>
            <person name="Katsura K."/>
            <person name="Hayashi T."/>
        </authorList>
    </citation>
    <scope>NUCLEOTIDE SEQUENCE</scope>
    <source>
        <strain evidence="4">NBRC 15689</strain>
    </source>
</reference>
<dbReference type="InterPro" id="IPR050887">
    <property type="entry name" value="Beta-mannosidase_GH2"/>
</dbReference>
<evidence type="ECO:0000256" key="2">
    <source>
        <dbReference type="ARBA" id="ARBA00023295"/>
    </source>
</evidence>
<gene>
    <name evidence="4" type="ORF">LKMONMHP_2928</name>
</gene>
<keyword evidence="1" id="KW-0378">Hydrolase</keyword>
<dbReference type="RefSeq" id="WP_238311856.1">
    <property type="nucleotide sequence ID" value="NZ_BPQV01000008.1"/>
</dbReference>
<name>A0ABQ4TAM7_METOR</name>
<organism evidence="4 5">
    <name type="scientific">Methylobacterium organophilum</name>
    <dbReference type="NCBI Taxonomy" id="410"/>
    <lineage>
        <taxon>Bacteria</taxon>
        <taxon>Pseudomonadati</taxon>
        <taxon>Pseudomonadota</taxon>
        <taxon>Alphaproteobacteria</taxon>
        <taxon>Hyphomicrobiales</taxon>
        <taxon>Methylobacteriaceae</taxon>
        <taxon>Methylobacterium</taxon>
    </lineage>
</organism>
<proteinExistence type="predicted"/>
<dbReference type="SUPFAM" id="SSF49785">
    <property type="entry name" value="Galactose-binding domain-like"/>
    <property type="match status" value="1"/>
</dbReference>
<dbReference type="InterPro" id="IPR017853">
    <property type="entry name" value="GH"/>
</dbReference>
<evidence type="ECO:0000259" key="3">
    <source>
        <dbReference type="Pfam" id="PF22666"/>
    </source>
</evidence>
<protein>
    <recommendedName>
        <fullName evidence="3">Beta-mannosidase-like galactose-binding domain-containing protein</fullName>
    </recommendedName>
</protein>
<dbReference type="InterPro" id="IPR008979">
    <property type="entry name" value="Galactose-bd-like_sf"/>
</dbReference>
<dbReference type="Pfam" id="PF22666">
    <property type="entry name" value="Glyco_hydro_2_N2"/>
    <property type="match status" value="1"/>
</dbReference>
<reference evidence="4" key="1">
    <citation type="journal article" date="2021" name="Front. Microbiol.">
        <title>Comprehensive Comparative Genomics and Phenotyping of Methylobacterium Species.</title>
        <authorList>
            <person name="Alessa O."/>
            <person name="Ogura Y."/>
            <person name="Fujitani Y."/>
            <person name="Takami H."/>
            <person name="Hayashi T."/>
            <person name="Sahin N."/>
            <person name="Tani A."/>
        </authorList>
    </citation>
    <scope>NUCLEOTIDE SEQUENCE</scope>
    <source>
        <strain evidence="4">NBRC 15689</strain>
    </source>
</reference>
<dbReference type="PANTHER" id="PTHR43730">
    <property type="entry name" value="BETA-MANNOSIDASE"/>
    <property type="match status" value="1"/>
</dbReference>
<sequence>MARVLSVDGRAPEPLSGPWELLLTAPEACPGPGDLAGREGWIPALVPGTAAAALKAAGLWSAAAPTPLHESDIWYRTRFAGSGRACLRFEGLATLAEVWLNGVLVLSSRSMFLAHAVEVDLAGDNTLAIRFRALSVELAKPHKRGRWRPRLATPGSLRHVRTSLLGFMPGWCPSVDAVGPYRPVTLEALSDRGPRVLSADLRSDLDGETGRLSLRLAVANASGPALLRCAGHAAPLRAVAPGLYEADLALPGVAAWWPHTHGEPVLHAVEAEIGGVRIDLGRTGFRRLVIDRTGDGFALRINGVPVFCRGACWTPPDLVGLSGTEAAYRPVLDLVRAAGMNMLRVGGTMLYEAAAFHDLCDALGILVWQDLMLANFDYPTDDPAFRDQLTREVVQLLDRTQMSPSLCVVGGGSEVWQQAAMLGFPREAWSGGFVEESLPGLVAASRPDLASVPNSPSGGDVPFAAEAGVAHYYGVGAYLRPLEDARRAGVRFATECLAFAHVPEPASLARAGLTDPEDPRWAAGVPRDRGADWDFEGVRDHYVGLLFGADPGRLRREAPERYLALGRAAAVEVIEATFAEWRRAASPTAGGLVWLLKDLAPGAGWGAIDHEGAPKAAWYALRRAFSPVQICLTDEGLNGLHVHVHNETPRPRDLVLRLAFTDAKGKAVAAAERALTVAPRSGQRFTSAALLGRFFDVTDAYRFGAPAHALGHAELCDAATGAVLAEAFHHPLGRDVAPGETGLSARLIRDGAGWALEIAAGRHAFGVAIDLDGATAASRPEDNHFHLAPGRTRTIPLLGRPETAPRGRVVALNALETCSFGGEDA</sequence>
<evidence type="ECO:0000256" key="1">
    <source>
        <dbReference type="ARBA" id="ARBA00022801"/>
    </source>
</evidence>
<evidence type="ECO:0000313" key="5">
    <source>
        <dbReference type="Proteomes" id="UP001055156"/>
    </source>
</evidence>
<dbReference type="PANTHER" id="PTHR43730:SF1">
    <property type="entry name" value="BETA-MANNOSIDASE"/>
    <property type="match status" value="1"/>
</dbReference>
<comment type="caution">
    <text evidence="4">The sequence shown here is derived from an EMBL/GenBank/DDBJ whole genome shotgun (WGS) entry which is preliminary data.</text>
</comment>
<dbReference type="Proteomes" id="UP001055156">
    <property type="component" value="Unassembled WGS sequence"/>
</dbReference>
<dbReference type="InterPro" id="IPR054593">
    <property type="entry name" value="Beta-mannosidase-like_N2"/>
</dbReference>
<dbReference type="InterPro" id="IPR036156">
    <property type="entry name" value="Beta-gal/glucu_dom_sf"/>
</dbReference>
<dbReference type="SUPFAM" id="SSF51445">
    <property type="entry name" value="(Trans)glycosidases"/>
    <property type="match status" value="1"/>
</dbReference>
<keyword evidence="5" id="KW-1185">Reference proteome</keyword>
<feature type="domain" description="Beta-mannosidase-like galactose-binding" evidence="3">
    <location>
        <begin position="39"/>
        <end position="182"/>
    </location>
</feature>
<dbReference type="SUPFAM" id="SSF49303">
    <property type="entry name" value="beta-Galactosidase/glucuronidase domain"/>
    <property type="match status" value="2"/>
</dbReference>